<dbReference type="HOGENOM" id="CLU_039068_2_0_1"/>
<proteinExistence type="inferred from homology"/>
<dbReference type="PANTHER" id="PTHR44068:SF1">
    <property type="entry name" value="HYPOTHETICAL LOC100005854"/>
    <property type="match status" value="1"/>
</dbReference>
<dbReference type="Pfam" id="PF08241">
    <property type="entry name" value="Methyltransf_11"/>
    <property type="match status" value="1"/>
</dbReference>
<dbReference type="Gene3D" id="3.40.50.150">
    <property type="entry name" value="Vaccinia Virus protein VP39"/>
    <property type="match status" value="1"/>
</dbReference>
<dbReference type="STRING" id="1432307.W9CGF9"/>
<keyword evidence="3" id="KW-1133">Transmembrane helix</keyword>
<feature type="transmembrane region" description="Helical" evidence="3">
    <location>
        <begin position="245"/>
        <end position="273"/>
    </location>
</feature>
<comment type="similarity">
    <text evidence="2">Belongs to the class I-like SAM-binding methyltransferase superfamily. Erg6/SMT family.</text>
</comment>
<dbReference type="Proteomes" id="UP000019487">
    <property type="component" value="Unassembled WGS sequence"/>
</dbReference>
<keyword evidence="1" id="KW-0808">Transferase</keyword>
<comment type="caution">
    <text evidence="5">The sequence shown here is derived from an EMBL/GenBank/DDBJ whole genome shotgun (WGS) entry which is preliminary data.</text>
</comment>
<keyword evidence="3" id="KW-0812">Transmembrane</keyword>
<evidence type="ECO:0000256" key="3">
    <source>
        <dbReference type="SAM" id="Phobius"/>
    </source>
</evidence>
<dbReference type="SUPFAM" id="SSF53335">
    <property type="entry name" value="S-adenosyl-L-methionine-dependent methyltransferases"/>
    <property type="match status" value="1"/>
</dbReference>
<protein>
    <recommendedName>
        <fullName evidence="4">Methyltransferase type 11 domain-containing protein</fullName>
    </recommendedName>
</protein>
<evidence type="ECO:0000256" key="1">
    <source>
        <dbReference type="ARBA" id="ARBA00022679"/>
    </source>
</evidence>
<dbReference type="GO" id="GO:0003838">
    <property type="term" value="F:sterol 24-C-methyltransferase activity"/>
    <property type="evidence" value="ECO:0007669"/>
    <property type="project" value="TreeGrafter"/>
</dbReference>
<dbReference type="InterPro" id="IPR013216">
    <property type="entry name" value="Methyltransf_11"/>
</dbReference>
<dbReference type="CDD" id="cd02440">
    <property type="entry name" value="AdoMet_MTases"/>
    <property type="match status" value="1"/>
</dbReference>
<dbReference type="AlphaFoldDB" id="W9CGF9"/>
<organism evidence="5 6">
    <name type="scientific">Sclerotinia borealis (strain F-4128)</name>
    <dbReference type="NCBI Taxonomy" id="1432307"/>
    <lineage>
        <taxon>Eukaryota</taxon>
        <taxon>Fungi</taxon>
        <taxon>Dikarya</taxon>
        <taxon>Ascomycota</taxon>
        <taxon>Pezizomycotina</taxon>
        <taxon>Leotiomycetes</taxon>
        <taxon>Helotiales</taxon>
        <taxon>Sclerotiniaceae</taxon>
        <taxon>Sclerotinia</taxon>
    </lineage>
</organism>
<sequence>MTSKSFNEHDKTPLIENKPLQRYYASLESRIGYRLVLGGTRHFGFYPSGTVWPFPIPKALHAMEDHLIANLALESGSKVLDAGCGVGHVAIHLAKTAGFRVHGIDVVDHHIIKSRKNVKADALDGAITITKEDYHHLDAFADDSFDGAYTMETFVHAVDPEVAAAEFFRVIRPRGSLAMYEYDHIDFTTQSKDVGSSFTNINTHAAMPAHERFNQGVLEEILAEAGFEDIVVKDLSDNVLPMLRMFYLLAFIPYFIVSFLGLQSFFINTVAGYKGYVYRSTSRYIAVSAKKPLGANMQKNRG</sequence>
<dbReference type="EMBL" id="AYSA01000287">
    <property type="protein sequence ID" value="ESZ93814.1"/>
    <property type="molecule type" value="Genomic_DNA"/>
</dbReference>
<keyword evidence="6" id="KW-1185">Reference proteome</keyword>
<reference evidence="5 6" key="1">
    <citation type="journal article" date="2014" name="Genome Announc.">
        <title>Draft genome sequence of Sclerotinia borealis, a psychrophilic plant pathogenic fungus.</title>
        <authorList>
            <person name="Mardanov A.V."/>
            <person name="Beletsky A.V."/>
            <person name="Kadnikov V.V."/>
            <person name="Ignatov A.N."/>
            <person name="Ravin N.V."/>
        </authorList>
    </citation>
    <scope>NUCLEOTIDE SEQUENCE [LARGE SCALE GENOMIC DNA]</scope>
    <source>
        <strain evidence="6">F-4157</strain>
    </source>
</reference>
<dbReference type="InterPro" id="IPR050447">
    <property type="entry name" value="Erg6_SMT_methyltransf"/>
</dbReference>
<dbReference type="OrthoDB" id="540004at2759"/>
<dbReference type="GO" id="GO:0005783">
    <property type="term" value="C:endoplasmic reticulum"/>
    <property type="evidence" value="ECO:0007669"/>
    <property type="project" value="TreeGrafter"/>
</dbReference>
<dbReference type="GO" id="GO:0006696">
    <property type="term" value="P:ergosterol biosynthetic process"/>
    <property type="evidence" value="ECO:0007669"/>
    <property type="project" value="TreeGrafter"/>
</dbReference>
<evidence type="ECO:0000256" key="2">
    <source>
        <dbReference type="ARBA" id="ARBA00038188"/>
    </source>
</evidence>
<evidence type="ECO:0000313" key="5">
    <source>
        <dbReference type="EMBL" id="ESZ93814.1"/>
    </source>
</evidence>
<evidence type="ECO:0000313" key="6">
    <source>
        <dbReference type="Proteomes" id="UP000019487"/>
    </source>
</evidence>
<dbReference type="InterPro" id="IPR029063">
    <property type="entry name" value="SAM-dependent_MTases_sf"/>
</dbReference>
<dbReference type="PANTHER" id="PTHR44068">
    <property type="entry name" value="ZGC:194242"/>
    <property type="match status" value="1"/>
</dbReference>
<keyword evidence="3" id="KW-0472">Membrane</keyword>
<accession>W9CGF9</accession>
<feature type="domain" description="Methyltransferase type 11" evidence="4">
    <location>
        <begin position="80"/>
        <end position="178"/>
    </location>
</feature>
<name>W9CGF9_SCLBF</name>
<evidence type="ECO:0000259" key="4">
    <source>
        <dbReference type="Pfam" id="PF08241"/>
    </source>
</evidence>
<gene>
    <name evidence="5" type="ORF">SBOR_5809</name>
</gene>